<dbReference type="GO" id="GO:0007283">
    <property type="term" value="P:spermatogenesis"/>
    <property type="evidence" value="ECO:0007669"/>
    <property type="project" value="UniProtKB-KW"/>
</dbReference>
<keyword evidence="21" id="KW-1133">Transmembrane helix</keyword>
<evidence type="ECO:0000256" key="17">
    <source>
        <dbReference type="ARBA" id="ARBA00048679"/>
    </source>
</evidence>
<evidence type="ECO:0000313" key="23">
    <source>
        <dbReference type="EnsemblMetazoa" id="CJA14249.1"/>
    </source>
</evidence>
<keyword evidence="7" id="KW-0418">Kinase</keyword>
<evidence type="ECO:0000256" key="20">
    <source>
        <dbReference type="SAM" id="MobiDB-lite"/>
    </source>
</evidence>
<dbReference type="GO" id="GO:0005524">
    <property type="term" value="F:ATP binding"/>
    <property type="evidence" value="ECO:0007669"/>
    <property type="project" value="UniProtKB-UniRule"/>
</dbReference>
<evidence type="ECO:0000256" key="15">
    <source>
        <dbReference type="ARBA" id="ARBA00037982"/>
    </source>
</evidence>
<dbReference type="EC" id="2.7.11.1" evidence="2"/>
<dbReference type="FunFam" id="1.10.510.10:FF:000315">
    <property type="entry name" value="membrane-associated tyrosine- and threonine-specific cdc2-inhibitory kinase"/>
    <property type="match status" value="1"/>
</dbReference>
<dbReference type="PANTHER" id="PTHR11042">
    <property type="entry name" value="EUKARYOTIC TRANSLATION INITIATION FACTOR 2-ALPHA KINASE EIF2-ALPHA KINASE -RELATED"/>
    <property type="match status" value="1"/>
</dbReference>
<keyword evidence="6 19" id="KW-0547">Nucleotide-binding</keyword>
<evidence type="ECO:0000256" key="1">
    <source>
        <dbReference type="ARBA" id="ARBA00004395"/>
    </source>
</evidence>
<dbReference type="GO" id="GO:0110031">
    <property type="term" value="P:negative regulation of G2/MI transition of meiotic cell cycle"/>
    <property type="evidence" value="ECO:0007669"/>
    <property type="project" value="TreeGrafter"/>
</dbReference>
<evidence type="ECO:0000256" key="14">
    <source>
        <dbReference type="ARBA" id="ARBA00023306"/>
    </source>
</evidence>
<evidence type="ECO:0000256" key="18">
    <source>
        <dbReference type="ARBA" id="ARBA00071413"/>
    </source>
</evidence>
<dbReference type="Gene3D" id="1.10.510.10">
    <property type="entry name" value="Transferase(Phosphotransferase) domain 1"/>
    <property type="match status" value="1"/>
</dbReference>
<evidence type="ECO:0000313" key="24">
    <source>
        <dbReference type="Proteomes" id="UP000005237"/>
    </source>
</evidence>
<dbReference type="InterPro" id="IPR017441">
    <property type="entry name" value="Protein_kinase_ATP_BS"/>
</dbReference>
<evidence type="ECO:0000256" key="2">
    <source>
        <dbReference type="ARBA" id="ARBA00012513"/>
    </source>
</evidence>
<keyword evidence="9" id="KW-0460">Magnesium</keyword>
<keyword evidence="10" id="KW-0744">Spermatogenesis</keyword>
<feature type="region of interest" description="Disordered" evidence="20">
    <location>
        <begin position="532"/>
        <end position="557"/>
    </location>
</feature>
<dbReference type="InterPro" id="IPR000719">
    <property type="entry name" value="Prot_kinase_dom"/>
</dbReference>
<sequence length="669" mass="75814">MNDGNSSTDSLEVGTSTSPPPVLATPRIVNIHNIMRETPLSTKRERMKMTPKFRRPAPKVIKTAPPVRSFYSAVRDTKPRIITPQGIYHLESPKYNPQKKDTYFEQVFSIDEIVGRGSYGEVFAVRCIEDNREYAVKVSINLLRQNNAQKYREVENHMLAGNHPNIVAIQKAWEEAGRLYIQTELCEMSLFNYCTKRHALPEPEVWNFFIDVLSAVHHLHEKDMIHDDIKPENIFVTKDLICKLGDFGLCVNLNNANDVKTAEEGDSKYLAPEVLNGRPSKASDVFSIGMTILEAATDMDLPSQGESWHQIRSGDIPERFFIGISDDLRHLITWMLQEQPQNRPTTQQLMEYPAISSRLFRRHAFIKRCQVRYHLANVLFVFITWCMAFFAVIFHHPMRMFQEISDRRSAIAAQMSNAQAAGIPAQQHTPIQTPEGSKAFAESLITITPFDYSDDENPGHLHHRRLFPVVGPVARLNFDDDDEEQATSSSNSSAIDESSSSPVRGIRHEWASRHGTPKSARKIFNGLSASKASATSSGATGDIAHGGSGDHGETEEEWRRNKYQRMMANERTLDSDDNENTVNESIPLTMSCPPAIRNRRLLRMPKLNFGLLDKKEDVEEDDVNDDAEKNSKKILNARRNINNRTRQSPRLVAARTRMMSLRGSSGDEI</sequence>
<dbReference type="PROSITE" id="PS00107">
    <property type="entry name" value="PROTEIN_KINASE_ATP"/>
    <property type="match status" value="1"/>
</dbReference>
<dbReference type="PANTHER" id="PTHR11042:SF183">
    <property type="entry name" value="MEMBRANE-ASSOCIATED TYROSINE- AND THREONINE-SPECIFIC CDC2-INHIBITORY KINASE"/>
    <property type="match status" value="1"/>
</dbReference>
<dbReference type="Gene3D" id="3.30.200.20">
    <property type="entry name" value="Phosphorylase Kinase, domain 1"/>
    <property type="match status" value="1"/>
</dbReference>
<evidence type="ECO:0000256" key="16">
    <source>
        <dbReference type="ARBA" id="ARBA00047899"/>
    </source>
</evidence>
<keyword evidence="12" id="KW-0333">Golgi apparatus</keyword>
<dbReference type="GO" id="GO:0004674">
    <property type="term" value="F:protein serine/threonine kinase activity"/>
    <property type="evidence" value="ECO:0007669"/>
    <property type="project" value="UniProtKB-KW"/>
</dbReference>
<evidence type="ECO:0000256" key="10">
    <source>
        <dbReference type="ARBA" id="ARBA00022871"/>
    </source>
</evidence>
<comment type="catalytic activity">
    <reaction evidence="17">
        <text>L-seryl-[protein] + ATP = O-phospho-L-seryl-[protein] + ADP + H(+)</text>
        <dbReference type="Rhea" id="RHEA:17989"/>
        <dbReference type="Rhea" id="RHEA-COMP:9863"/>
        <dbReference type="Rhea" id="RHEA-COMP:11604"/>
        <dbReference type="ChEBI" id="CHEBI:15378"/>
        <dbReference type="ChEBI" id="CHEBI:29999"/>
        <dbReference type="ChEBI" id="CHEBI:30616"/>
        <dbReference type="ChEBI" id="CHEBI:83421"/>
        <dbReference type="ChEBI" id="CHEBI:456216"/>
        <dbReference type="EC" id="2.7.11.1"/>
    </reaction>
</comment>
<keyword evidence="8 19" id="KW-0067">ATP-binding</keyword>
<feature type="region of interest" description="Disordered" evidence="20">
    <location>
        <begin position="618"/>
        <end position="650"/>
    </location>
</feature>
<comment type="catalytic activity">
    <reaction evidence="16">
        <text>L-threonyl-[protein] + ATP = O-phospho-L-threonyl-[protein] + ADP + H(+)</text>
        <dbReference type="Rhea" id="RHEA:46608"/>
        <dbReference type="Rhea" id="RHEA-COMP:11060"/>
        <dbReference type="Rhea" id="RHEA-COMP:11605"/>
        <dbReference type="ChEBI" id="CHEBI:15378"/>
        <dbReference type="ChEBI" id="CHEBI:30013"/>
        <dbReference type="ChEBI" id="CHEBI:30616"/>
        <dbReference type="ChEBI" id="CHEBI:61977"/>
        <dbReference type="ChEBI" id="CHEBI:456216"/>
        <dbReference type="EC" id="2.7.11.1"/>
    </reaction>
</comment>
<protein>
    <recommendedName>
        <fullName evidence="18">Membrane-associated tyrosine- and threonine-specific cdc2-inhibitory kinase wee-1.3</fullName>
        <ecNumber evidence="2">2.7.11.1</ecNumber>
    </recommendedName>
</protein>
<feature type="transmembrane region" description="Helical" evidence="21">
    <location>
        <begin position="373"/>
        <end position="394"/>
    </location>
</feature>
<dbReference type="SUPFAM" id="SSF56112">
    <property type="entry name" value="Protein kinase-like (PK-like)"/>
    <property type="match status" value="1"/>
</dbReference>
<evidence type="ECO:0000259" key="22">
    <source>
        <dbReference type="PROSITE" id="PS50011"/>
    </source>
</evidence>
<reference evidence="24" key="1">
    <citation type="submission" date="2010-08" db="EMBL/GenBank/DDBJ databases">
        <authorList>
            <consortium name="Caenorhabditis japonica Sequencing Consortium"/>
            <person name="Wilson R.K."/>
        </authorList>
    </citation>
    <scope>NUCLEOTIDE SEQUENCE [LARGE SCALE GENOMIC DNA]</scope>
    <source>
        <strain evidence="24">DF5081</strain>
    </source>
</reference>
<keyword evidence="3" id="KW-0723">Serine/threonine-protein kinase</keyword>
<organism evidence="23 24">
    <name type="scientific">Caenorhabditis japonica</name>
    <dbReference type="NCBI Taxonomy" id="281687"/>
    <lineage>
        <taxon>Eukaryota</taxon>
        <taxon>Metazoa</taxon>
        <taxon>Ecdysozoa</taxon>
        <taxon>Nematoda</taxon>
        <taxon>Chromadorea</taxon>
        <taxon>Rhabditida</taxon>
        <taxon>Rhabditina</taxon>
        <taxon>Rhabditomorpha</taxon>
        <taxon>Rhabditoidea</taxon>
        <taxon>Rhabditidae</taxon>
        <taxon>Peloderinae</taxon>
        <taxon>Caenorhabditis</taxon>
    </lineage>
</organism>
<feature type="compositionally biased region" description="Basic and acidic residues" evidence="20">
    <location>
        <begin position="548"/>
        <end position="557"/>
    </location>
</feature>
<dbReference type="GO" id="GO:0051321">
    <property type="term" value="P:meiotic cell cycle"/>
    <property type="evidence" value="ECO:0007669"/>
    <property type="project" value="TreeGrafter"/>
</dbReference>
<dbReference type="PROSITE" id="PS00108">
    <property type="entry name" value="PROTEIN_KINASE_ST"/>
    <property type="match status" value="1"/>
</dbReference>
<evidence type="ECO:0000256" key="6">
    <source>
        <dbReference type="ARBA" id="ARBA00022741"/>
    </source>
</evidence>
<dbReference type="AlphaFoldDB" id="A0A8R1I196"/>
<keyword evidence="21" id="KW-0812">Transmembrane</keyword>
<comment type="subcellular location">
    <subcellularLocation>
        <location evidence="1">Golgi apparatus membrane</location>
        <topology evidence="1">Peripheral membrane protein</topology>
    </subcellularLocation>
</comment>
<feature type="binding site" evidence="19">
    <location>
        <position position="137"/>
    </location>
    <ligand>
        <name>ATP</name>
        <dbReference type="ChEBI" id="CHEBI:30616"/>
    </ligand>
</feature>
<dbReference type="GO" id="GO:0005634">
    <property type="term" value="C:nucleus"/>
    <property type="evidence" value="ECO:0007669"/>
    <property type="project" value="TreeGrafter"/>
</dbReference>
<dbReference type="InterPro" id="IPR011009">
    <property type="entry name" value="Kinase-like_dom_sf"/>
</dbReference>
<keyword evidence="5" id="KW-0479">Metal-binding</keyword>
<dbReference type="GO" id="GO:0000139">
    <property type="term" value="C:Golgi membrane"/>
    <property type="evidence" value="ECO:0007669"/>
    <property type="project" value="UniProtKB-SubCell"/>
</dbReference>
<evidence type="ECO:0000256" key="4">
    <source>
        <dbReference type="ARBA" id="ARBA00022679"/>
    </source>
</evidence>
<evidence type="ECO:0000256" key="21">
    <source>
        <dbReference type="SAM" id="Phobius"/>
    </source>
</evidence>
<evidence type="ECO:0000256" key="8">
    <source>
        <dbReference type="ARBA" id="ARBA00022840"/>
    </source>
</evidence>
<dbReference type="PROSITE" id="PS50011">
    <property type="entry name" value="PROTEIN_KINASE_DOM"/>
    <property type="match status" value="1"/>
</dbReference>
<evidence type="ECO:0000256" key="7">
    <source>
        <dbReference type="ARBA" id="ARBA00022777"/>
    </source>
</evidence>
<evidence type="ECO:0000256" key="9">
    <source>
        <dbReference type="ARBA" id="ARBA00022842"/>
    </source>
</evidence>
<evidence type="ECO:0000256" key="13">
    <source>
        <dbReference type="ARBA" id="ARBA00023136"/>
    </source>
</evidence>
<name>A0A8R1I196_CAEJA</name>
<keyword evidence="13 21" id="KW-0472">Membrane</keyword>
<feature type="compositionally biased region" description="Polar residues" evidence="20">
    <location>
        <begin position="1"/>
        <end position="17"/>
    </location>
</feature>
<dbReference type="Proteomes" id="UP000005237">
    <property type="component" value="Unassembled WGS sequence"/>
</dbReference>
<dbReference type="InterPro" id="IPR008271">
    <property type="entry name" value="Ser/Thr_kinase_AS"/>
</dbReference>
<feature type="compositionally biased region" description="Polar residues" evidence="20">
    <location>
        <begin position="639"/>
        <end position="648"/>
    </location>
</feature>
<evidence type="ECO:0000256" key="11">
    <source>
        <dbReference type="ARBA" id="ARBA00022943"/>
    </source>
</evidence>
<keyword evidence="11" id="KW-0221">Differentiation</keyword>
<dbReference type="GO" id="GO:0046872">
    <property type="term" value="F:metal ion binding"/>
    <property type="evidence" value="ECO:0007669"/>
    <property type="project" value="UniProtKB-KW"/>
</dbReference>
<keyword evidence="14" id="KW-0131">Cell cycle</keyword>
<feature type="domain" description="Protein kinase" evidence="22">
    <location>
        <begin position="108"/>
        <end position="366"/>
    </location>
</feature>
<feature type="compositionally biased region" description="Low complexity" evidence="20">
    <location>
        <begin position="532"/>
        <end position="541"/>
    </location>
</feature>
<evidence type="ECO:0000256" key="12">
    <source>
        <dbReference type="ARBA" id="ARBA00023034"/>
    </source>
</evidence>
<accession>A0A8R1I196</accession>
<evidence type="ECO:0000256" key="3">
    <source>
        <dbReference type="ARBA" id="ARBA00022527"/>
    </source>
</evidence>
<feature type="region of interest" description="Disordered" evidence="20">
    <location>
        <begin position="481"/>
        <end position="518"/>
    </location>
</feature>
<keyword evidence="11" id="KW-0896">Oogenesis</keyword>
<keyword evidence="4" id="KW-0808">Transferase</keyword>
<reference evidence="23" key="2">
    <citation type="submission" date="2022-06" db="UniProtKB">
        <authorList>
            <consortium name="EnsemblMetazoa"/>
        </authorList>
    </citation>
    <scope>IDENTIFICATION</scope>
    <source>
        <strain evidence="23">DF5081</strain>
    </source>
</reference>
<dbReference type="Pfam" id="PF00069">
    <property type="entry name" value="Pkinase"/>
    <property type="match status" value="1"/>
</dbReference>
<dbReference type="InterPro" id="IPR050339">
    <property type="entry name" value="CC_SR_Kinase"/>
</dbReference>
<dbReference type="GO" id="GO:0048477">
    <property type="term" value="P:oogenesis"/>
    <property type="evidence" value="ECO:0007669"/>
    <property type="project" value="UniProtKB-KW"/>
</dbReference>
<dbReference type="SMART" id="SM00220">
    <property type="entry name" value="S_TKc"/>
    <property type="match status" value="1"/>
</dbReference>
<keyword evidence="24" id="KW-1185">Reference proteome</keyword>
<evidence type="ECO:0000256" key="5">
    <source>
        <dbReference type="ARBA" id="ARBA00022723"/>
    </source>
</evidence>
<evidence type="ECO:0000256" key="19">
    <source>
        <dbReference type="PROSITE-ProRule" id="PRU10141"/>
    </source>
</evidence>
<proteinExistence type="inferred from homology"/>
<feature type="compositionally biased region" description="Low complexity" evidence="20">
    <location>
        <begin position="488"/>
        <end position="501"/>
    </location>
</feature>
<comment type="similarity">
    <text evidence="15">Belongs to the protein kinase superfamily. Ser/Thr protein kinase family. GCN2 subfamily.</text>
</comment>
<dbReference type="OMA" id="ESHMIIP"/>
<dbReference type="EnsemblMetazoa" id="CJA14249.1">
    <property type="protein sequence ID" value="CJA14249.1"/>
    <property type="gene ID" value="WBGene00133453"/>
</dbReference>
<feature type="region of interest" description="Disordered" evidence="20">
    <location>
        <begin position="1"/>
        <end position="24"/>
    </location>
</feature>